<dbReference type="PANTHER" id="PTHR22882:SF3">
    <property type="entry name" value="SYNPHILIN-1"/>
    <property type="match status" value="1"/>
</dbReference>
<dbReference type="Proteomes" id="UP000820818">
    <property type="component" value="Linkage Group LG8"/>
</dbReference>
<gene>
    <name evidence="3" type="ORF">GHT06_019683</name>
</gene>
<feature type="region of interest" description="Disordered" evidence="2">
    <location>
        <begin position="957"/>
        <end position="1034"/>
    </location>
</feature>
<reference evidence="3 4" key="1">
    <citation type="submission" date="2022-05" db="EMBL/GenBank/DDBJ databases">
        <title>A multi-omics perspective on studying reproductive biology in Daphnia sinensis.</title>
        <authorList>
            <person name="Jia J."/>
        </authorList>
    </citation>
    <scope>NUCLEOTIDE SEQUENCE [LARGE SCALE GENOMIC DNA]</scope>
    <source>
        <strain evidence="3 4">WSL</strain>
    </source>
</reference>
<dbReference type="PROSITE" id="PS50088">
    <property type="entry name" value="ANK_REPEAT"/>
    <property type="match status" value="1"/>
</dbReference>
<dbReference type="PANTHER" id="PTHR22882">
    <property type="entry name" value="SYNPHILIN-1"/>
    <property type="match status" value="1"/>
</dbReference>
<evidence type="ECO:0000313" key="4">
    <source>
        <dbReference type="Proteomes" id="UP000820818"/>
    </source>
</evidence>
<feature type="compositionally biased region" description="Low complexity" evidence="2">
    <location>
        <begin position="1124"/>
        <end position="1139"/>
    </location>
</feature>
<feature type="region of interest" description="Disordered" evidence="2">
    <location>
        <begin position="288"/>
        <end position="337"/>
    </location>
</feature>
<dbReference type="SUPFAM" id="SSF48403">
    <property type="entry name" value="Ankyrin repeat"/>
    <property type="match status" value="1"/>
</dbReference>
<dbReference type="PROSITE" id="PS50297">
    <property type="entry name" value="ANK_REP_REGION"/>
    <property type="match status" value="1"/>
</dbReference>
<feature type="compositionally biased region" description="Low complexity" evidence="2">
    <location>
        <begin position="1375"/>
        <end position="1394"/>
    </location>
</feature>
<feature type="compositionally biased region" description="Low complexity" evidence="2">
    <location>
        <begin position="113"/>
        <end position="132"/>
    </location>
</feature>
<feature type="region of interest" description="Disordered" evidence="2">
    <location>
        <begin position="1627"/>
        <end position="1688"/>
    </location>
</feature>
<feature type="repeat" description="ANK" evidence="1">
    <location>
        <begin position="579"/>
        <end position="611"/>
    </location>
</feature>
<feature type="region of interest" description="Disordered" evidence="2">
    <location>
        <begin position="60"/>
        <end position="98"/>
    </location>
</feature>
<protein>
    <recommendedName>
        <fullName evidence="5">Synphilin-1</fullName>
    </recommendedName>
</protein>
<evidence type="ECO:0000313" key="3">
    <source>
        <dbReference type="EMBL" id="KAI9554411.1"/>
    </source>
</evidence>
<keyword evidence="4" id="KW-1185">Reference proteome</keyword>
<feature type="compositionally biased region" description="Acidic residues" evidence="2">
    <location>
        <begin position="327"/>
        <end position="337"/>
    </location>
</feature>
<feature type="region of interest" description="Disordered" evidence="2">
    <location>
        <begin position="1116"/>
        <end position="1139"/>
    </location>
</feature>
<dbReference type="Gene3D" id="1.25.40.20">
    <property type="entry name" value="Ankyrin repeat-containing domain"/>
    <property type="match status" value="1"/>
</dbReference>
<feature type="compositionally biased region" description="Low complexity" evidence="2">
    <location>
        <begin position="1339"/>
        <end position="1356"/>
    </location>
</feature>
<dbReference type="InterPro" id="IPR040133">
    <property type="entry name" value="SNCAIP"/>
</dbReference>
<feature type="compositionally biased region" description="Polar residues" evidence="2">
    <location>
        <begin position="1015"/>
        <end position="1032"/>
    </location>
</feature>
<feature type="compositionally biased region" description="Polar residues" evidence="2">
    <location>
        <begin position="1197"/>
        <end position="1208"/>
    </location>
</feature>
<accession>A0AAD5L1R8</accession>
<evidence type="ECO:0000256" key="2">
    <source>
        <dbReference type="SAM" id="MobiDB-lite"/>
    </source>
</evidence>
<feature type="compositionally biased region" description="Low complexity" evidence="2">
    <location>
        <begin position="1662"/>
        <end position="1682"/>
    </location>
</feature>
<dbReference type="InterPro" id="IPR002110">
    <property type="entry name" value="Ankyrin_rpt"/>
</dbReference>
<feature type="region of interest" description="Disordered" evidence="2">
    <location>
        <begin position="1"/>
        <end position="47"/>
    </location>
</feature>
<evidence type="ECO:0008006" key="5">
    <source>
        <dbReference type="Google" id="ProtNLM"/>
    </source>
</evidence>
<dbReference type="Pfam" id="PF12796">
    <property type="entry name" value="Ank_2"/>
    <property type="match status" value="1"/>
</dbReference>
<organism evidence="3 4">
    <name type="scientific">Daphnia sinensis</name>
    <dbReference type="NCBI Taxonomy" id="1820382"/>
    <lineage>
        <taxon>Eukaryota</taxon>
        <taxon>Metazoa</taxon>
        <taxon>Ecdysozoa</taxon>
        <taxon>Arthropoda</taxon>
        <taxon>Crustacea</taxon>
        <taxon>Branchiopoda</taxon>
        <taxon>Diplostraca</taxon>
        <taxon>Cladocera</taxon>
        <taxon>Anomopoda</taxon>
        <taxon>Daphniidae</taxon>
        <taxon>Daphnia</taxon>
        <taxon>Daphnia similis group</taxon>
    </lineage>
</organism>
<keyword evidence="1" id="KW-0040">ANK repeat</keyword>
<comment type="caution">
    <text evidence="3">The sequence shown here is derived from an EMBL/GenBank/DDBJ whole genome shotgun (WGS) entry which is preliminary data.</text>
</comment>
<feature type="compositionally biased region" description="Polar residues" evidence="2">
    <location>
        <begin position="1498"/>
        <end position="1511"/>
    </location>
</feature>
<feature type="compositionally biased region" description="Gly residues" evidence="2">
    <location>
        <begin position="1395"/>
        <end position="1409"/>
    </location>
</feature>
<name>A0AAD5L1R8_9CRUS</name>
<dbReference type="InterPro" id="IPR036770">
    <property type="entry name" value="Ankyrin_rpt-contain_sf"/>
</dbReference>
<evidence type="ECO:0000256" key="1">
    <source>
        <dbReference type="PROSITE-ProRule" id="PRU00023"/>
    </source>
</evidence>
<feature type="compositionally biased region" description="Low complexity" evidence="2">
    <location>
        <begin position="989"/>
        <end position="999"/>
    </location>
</feature>
<feature type="region of interest" description="Disordered" evidence="2">
    <location>
        <begin position="110"/>
        <end position="166"/>
    </location>
</feature>
<feature type="region of interest" description="Disordered" evidence="2">
    <location>
        <begin position="1169"/>
        <end position="1242"/>
    </location>
</feature>
<dbReference type="GO" id="GO:0031625">
    <property type="term" value="F:ubiquitin protein ligase binding"/>
    <property type="evidence" value="ECO:0007669"/>
    <property type="project" value="TreeGrafter"/>
</dbReference>
<feature type="compositionally biased region" description="Low complexity" evidence="2">
    <location>
        <begin position="1459"/>
        <end position="1497"/>
    </location>
</feature>
<feature type="compositionally biased region" description="Low complexity" evidence="2">
    <location>
        <begin position="1410"/>
        <end position="1428"/>
    </location>
</feature>
<feature type="region of interest" description="Disordered" evidence="2">
    <location>
        <begin position="1284"/>
        <end position="1531"/>
    </location>
</feature>
<proteinExistence type="predicted"/>
<feature type="region of interest" description="Disordered" evidence="2">
    <location>
        <begin position="905"/>
        <end position="931"/>
    </location>
</feature>
<dbReference type="SMART" id="SM00248">
    <property type="entry name" value="ANK"/>
    <property type="match status" value="5"/>
</dbReference>
<feature type="compositionally biased region" description="Low complexity" evidence="2">
    <location>
        <begin position="1302"/>
        <end position="1313"/>
    </location>
</feature>
<dbReference type="EMBL" id="WJBH02000008">
    <property type="protein sequence ID" value="KAI9554411.1"/>
    <property type="molecule type" value="Genomic_DNA"/>
</dbReference>
<sequence length="1688" mass="179915">MKPHVRYGHTPHSTAGGGGGGAGSSVAAGRSHQLYRRPGGGDDDDSSMIEEYKLEEQLAPFYETTSLSERNERTSSSAQQQSARCFLPSASQSPGKPALRTISIMETLSELTSSQSARASGADGGSSATATSRMRRPPEETSSSSSSGGAQSKPHPGTSHATAQQIGIQRRMKKGDNNNGNPMVAMASLLDIPQWYPTTKGKVASVRPDAGGPSVGSERVWDVSHFAIGRPSTNKHQGNNNNNLTAHRNKARSVQDMLLLHSPSKSIQSHKNNVTSSTSGVVASSATSAHGYGSLERRRRRRPGTRAGTAGFGVGVSARRGETDWEREADEEDDDEENVRVYGAGLGLDVRHDAEPMYPMQSAVPLFRPSKNRNNKNDPVAAEVTRHNYKPPGEWFKEKRPSHAQQTNRMLKVGNTPEQQQMLLNKERGQTPDWIHKIFDVARRGHLLKLQRVMTGMEPTLVRNLSDHRGNNLLHVLAGSGNADALAWLCSSFGPEMQDALLDENKRGLTPVVAAIQAGRLEALQFLVDHTSARDRLAPVDGDRCLLHIAAKYGKIDLVAWLAQYMESHGIEVDLRDHCGQTPLHLAARAGHASAVAILVAHGADVTAKNDMGHRPLDLASANGHVGVAQLLRLHDAALCLSSETLEANEELDNLRGDYAELKSYFRDVLVIGKRFAKERDEMCRQLGRLYEDVTSLHQALLFELRTLHRDLAGVRDRVSSSRKAGEIADRNLDESVAVVEALHDKWQSQQRSWFSSNLADMEHRLLMAEDGWKRLRTSTNTKHRTCQIRPHELLSRLAAVNAQASNIQCDVTTLSSDEGSLYSGCCQSDGASTDGEEDDALVSVESGNYNNSAHFSPPAINSAAASRAAAAGESVASSTAANTSTTGPPTWYKSPRSLAVAFKTRQAASGHARNGTAAADSTSGTDSVYGPLHAAVRNMGHNPAEQDMKEQQLLERSYPRKKPTPSSRQELRKKLQEVKLTSESGNASVIEVIEPSSSEGDDHDDVLDGRTPRDQSTPLRGSNTRSFNASFSEELERARQSKRMYNNPSVANESVAAGLPTATASANAKTLAEPDLLAGTVPVMAGSSSRSCHDLSLVQRLVDQQQLVDHQLATGDDAEVTGNSTRSHSSLSSSNNTAVTSVSVPAAAGSRKKSGGFLTKFALKARWPSKRSSKSSSAESPSLLTPATSPVACGSPQMTAETESGPSDFSLGDSPTTTSPQTVHHHHHRQCEEEEESTTGTSAGVVAGLSQMFEDMSMSGMVKSPTKPNAQVAQLMAASLEKRASHSLAGPESLDGSRCKSAAAGSTAAESANQQVVMDLPPSTSPPPVPLEIETYNSMSPSSQNETSSSSVCSSGGTNVVGGMQPPPPPPRFSTNSKGSSDLSSSSSKVSSTSGGGVSGGVGVGGATPGSSSASSSTSASHGGAESLSVAASEDSGIVMARPASSASKSDSSPRHPPSSSYTFTNTSTFSPLRKATLTGSGSTSSTSTHQSLQSQADAEQQRQGLSSPAPSDCISKAESTASGDLSKTESMRHFRQLARIEEQAASTTGVVTGQMVVDGHSDRKPVEHMTSTQAGQDASVEMAHQSGQILTWREAKLKNQVVTPPPLEERLNKTRVRLEEKSIRTLKKRHHHVTERPWYDVSDDESDLLTPERLTKLKTSLSSSDSPSSDSNGSHGSSSSGEEEEV</sequence>